<protein>
    <submittedName>
        <fullName evidence="7">PRD domain-containing protein</fullName>
    </submittedName>
</protein>
<keyword evidence="1" id="KW-0677">Repeat</keyword>
<dbReference type="Pfam" id="PF00874">
    <property type="entry name" value="PRD"/>
    <property type="match status" value="1"/>
</dbReference>
<gene>
    <name evidence="7" type="ORF">GSF08_00915</name>
</gene>
<evidence type="ECO:0000313" key="7">
    <source>
        <dbReference type="EMBL" id="MXQ72503.1"/>
    </source>
</evidence>
<dbReference type="InterPro" id="IPR036388">
    <property type="entry name" value="WH-like_DNA-bd_sf"/>
</dbReference>
<evidence type="ECO:0000256" key="3">
    <source>
        <dbReference type="ARBA" id="ARBA00023159"/>
    </source>
</evidence>
<name>A0A6N8U700_9FIRM</name>
<keyword evidence="8" id="KW-1185">Reference proteome</keyword>
<dbReference type="Pfam" id="PF05043">
    <property type="entry name" value="Mga"/>
    <property type="match status" value="1"/>
</dbReference>
<keyword evidence="3" id="KW-0010">Activator</keyword>
<reference evidence="7 8" key="1">
    <citation type="submission" date="2019-12" db="EMBL/GenBank/DDBJ databases">
        <authorList>
            <person name="Yang R."/>
        </authorList>
    </citation>
    <scope>NUCLEOTIDE SEQUENCE [LARGE SCALE GENOMIC DNA]</scope>
    <source>
        <strain evidence="7 8">DONG20-135</strain>
    </source>
</reference>
<dbReference type="InterPro" id="IPR016152">
    <property type="entry name" value="PTrfase/Anion_transptr"/>
</dbReference>
<organism evidence="7 8">
    <name type="scientific">Copranaerobaculum intestinale</name>
    <dbReference type="NCBI Taxonomy" id="2692629"/>
    <lineage>
        <taxon>Bacteria</taxon>
        <taxon>Bacillati</taxon>
        <taxon>Bacillota</taxon>
        <taxon>Erysipelotrichia</taxon>
        <taxon>Erysipelotrichales</taxon>
        <taxon>Erysipelotrichaceae</taxon>
        <taxon>Copranaerobaculum</taxon>
    </lineage>
</organism>
<keyword evidence="2" id="KW-0805">Transcription regulation</keyword>
<evidence type="ECO:0000313" key="8">
    <source>
        <dbReference type="Proteomes" id="UP000434036"/>
    </source>
</evidence>
<dbReference type="RefSeq" id="WP_160623997.1">
    <property type="nucleotide sequence ID" value="NZ_WUUQ01000001.1"/>
</dbReference>
<dbReference type="PANTHER" id="PTHR30185:SF13">
    <property type="entry name" value="LICABCH OPERON REGULATOR-RELATED"/>
    <property type="match status" value="1"/>
</dbReference>
<dbReference type="SUPFAM" id="SSF63520">
    <property type="entry name" value="PTS-regulatory domain, PRD"/>
    <property type="match status" value="2"/>
</dbReference>
<dbReference type="InterPro" id="IPR007737">
    <property type="entry name" value="Mga_HTH"/>
</dbReference>
<evidence type="ECO:0000259" key="5">
    <source>
        <dbReference type="PROSITE" id="PS51094"/>
    </source>
</evidence>
<dbReference type="Gene3D" id="1.10.10.10">
    <property type="entry name" value="Winged helix-like DNA-binding domain superfamily/Winged helix DNA-binding domain"/>
    <property type="match status" value="1"/>
</dbReference>
<evidence type="ECO:0000259" key="6">
    <source>
        <dbReference type="PROSITE" id="PS51372"/>
    </source>
</evidence>
<dbReference type="PROSITE" id="PS51372">
    <property type="entry name" value="PRD_2"/>
    <property type="match status" value="2"/>
</dbReference>
<evidence type="ECO:0000256" key="1">
    <source>
        <dbReference type="ARBA" id="ARBA00022737"/>
    </source>
</evidence>
<feature type="domain" description="PRD" evidence="6">
    <location>
        <begin position="194"/>
        <end position="299"/>
    </location>
</feature>
<dbReference type="Gene3D" id="3.40.930.10">
    <property type="entry name" value="Mannitol-specific EII, Chain A"/>
    <property type="match status" value="1"/>
</dbReference>
<dbReference type="InterPro" id="IPR050661">
    <property type="entry name" value="BglG_antiterminators"/>
</dbReference>
<dbReference type="Proteomes" id="UP000434036">
    <property type="component" value="Unassembled WGS sequence"/>
</dbReference>
<proteinExistence type="predicted"/>
<dbReference type="PANTHER" id="PTHR30185">
    <property type="entry name" value="CRYPTIC BETA-GLUCOSIDE BGL OPERON ANTITERMINATOR"/>
    <property type="match status" value="1"/>
</dbReference>
<comment type="caution">
    <text evidence="7">The sequence shown here is derived from an EMBL/GenBank/DDBJ whole genome shotgun (WGS) entry which is preliminary data.</text>
</comment>
<evidence type="ECO:0000256" key="2">
    <source>
        <dbReference type="ARBA" id="ARBA00023015"/>
    </source>
</evidence>
<dbReference type="InterPro" id="IPR036634">
    <property type="entry name" value="PRD_sf"/>
</dbReference>
<feature type="domain" description="PTS EIIA type-2" evidence="5">
    <location>
        <begin position="514"/>
        <end position="654"/>
    </location>
</feature>
<dbReference type="GO" id="GO:0006355">
    <property type="term" value="P:regulation of DNA-templated transcription"/>
    <property type="evidence" value="ECO:0007669"/>
    <property type="project" value="InterPro"/>
</dbReference>
<dbReference type="InterPro" id="IPR002178">
    <property type="entry name" value="PTS_EIIA_type-2_dom"/>
</dbReference>
<dbReference type="PROSITE" id="PS51094">
    <property type="entry name" value="PTS_EIIA_TYPE_2"/>
    <property type="match status" value="1"/>
</dbReference>
<dbReference type="AlphaFoldDB" id="A0A6N8U700"/>
<accession>A0A6N8U700</accession>
<dbReference type="SUPFAM" id="SSF55804">
    <property type="entry name" value="Phoshotransferase/anion transport protein"/>
    <property type="match status" value="1"/>
</dbReference>
<dbReference type="EMBL" id="WUUQ01000001">
    <property type="protein sequence ID" value="MXQ72503.1"/>
    <property type="molecule type" value="Genomic_DNA"/>
</dbReference>
<dbReference type="Gene3D" id="1.10.1790.10">
    <property type="entry name" value="PRD domain"/>
    <property type="match status" value="1"/>
</dbReference>
<feature type="domain" description="PRD" evidence="6">
    <location>
        <begin position="305"/>
        <end position="413"/>
    </location>
</feature>
<reference evidence="7 8" key="2">
    <citation type="submission" date="2020-01" db="EMBL/GenBank/DDBJ databases">
        <title>Clostridiaceae sp. nov. isolated from the gut of human by culturomics.</title>
        <authorList>
            <person name="Chang Y."/>
        </authorList>
    </citation>
    <scope>NUCLEOTIDE SEQUENCE [LARGE SCALE GENOMIC DNA]</scope>
    <source>
        <strain evidence="7 8">DONG20-135</strain>
    </source>
</reference>
<keyword evidence="4" id="KW-0804">Transcription</keyword>
<evidence type="ECO:0000256" key="4">
    <source>
        <dbReference type="ARBA" id="ARBA00023163"/>
    </source>
</evidence>
<dbReference type="InterPro" id="IPR011608">
    <property type="entry name" value="PRD"/>
</dbReference>
<sequence>MKRLTTRQYAILTQLIENDEFINSDQLSVLVGAAGKTIRKDIEHMTTFLYRDYGIDIEAKSGIGFYLHREDSDKFKRFIADFHNAYQSIYPYTNNDYRMHYLMQRLLSANEHIKISDLCDEIYSSRTIITSTLKTIRQIFVDYDLLLEQTPNHGLIVTGKERNKRICLINEYMYYQAMRGTIYEVKEYHDLFWIDEASYKIIRETMMNYLKREHNYIISHQGSKKVILAIILMLSRRRYAQVVSFTGEESFKTFHTFSYGAAKEILEILSKKLHFEVHPEDITFIAIIMLGFRNILSYQEVHVKKRLDEGMMLIDEALHYIYEKTGTQELLYDQHLKEQLDFHFVSMKVRFEYNLIIDYISGDLVNKKCPIAVEYAVLCCDYIQNYTGFPINRCEVMYMAYLFMAALSRIDKTYSRDNRIAVIATVGRDVALAIAETVFKQFPRFARSIDTFEEYQQELIEDHTYDYILTDLPFSGFHLPHTKLIHFDFYLQESDYQKVRYIYQNKPYMLERYRAIFRKDLFFQLSISGTKNEIIHELSQCIAQKLSGMEQLEADIRMRDRMTPLENSNNIAFFKTSENFQDRSFAAVFFLDKPMIWFRESVQCFIMLSIGSEEKEDILLFQEPFAKFLNDNKAMLSVLEVPTYENFMVCLEDSLKSL</sequence>